<evidence type="ECO:0000256" key="1">
    <source>
        <dbReference type="SAM" id="MobiDB-lite"/>
    </source>
</evidence>
<protein>
    <submittedName>
        <fullName evidence="2">Uncharacterized protein</fullName>
    </submittedName>
</protein>
<dbReference type="AlphaFoldDB" id="A0AAE9E2U6"/>
<organism evidence="2 3">
    <name type="scientific">Caenorhabditis briggsae</name>
    <dbReference type="NCBI Taxonomy" id="6238"/>
    <lineage>
        <taxon>Eukaryota</taxon>
        <taxon>Metazoa</taxon>
        <taxon>Ecdysozoa</taxon>
        <taxon>Nematoda</taxon>
        <taxon>Chromadorea</taxon>
        <taxon>Rhabditida</taxon>
        <taxon>Rhabditina</taxon>
        <taxon>Rhabditomorpha</taxon>
        <taxon>Rhabditoidea</taxon>
        <taxon>Rhabditidae</taxon>
        <taxon>Peloderinae</taxon>
        <taxon>Caenorhabditis</taxon>
    </lineage>
</organism>
<evidence type="ECO:0000313" key="2">
    <source>
        <dbReference type="EMBL" id="UMM13908.1"/>
    </source>
</evidence>
<feature type="compositionally biased region" description="Polar residues" evidence="1">
    <location>
        <begin position="45"/>
        <end position="59"/>
    </location>
</feature>
<feature type="region of interest" description="Disordered" evidence="1">
    <location>
        <begin position="21"/>
        <end position="59"/>
    </location>
</feature>
<evidence type="ECO:0000313" key="3">
    <source>
        <dbReference type="Proteomes" id="UP000829354"/>
    </source>
</evidence>
<dbReference type="Proteomes" id="UP000829354">
    <property type="component" value="Chromosome I"/>
</dbReference>
<accession>A0AAE9E2U6</accession>
<keyword evidence="3" id="KW-1185">Reference proteome</keyword>
<proteinExistence type="predicted"/>
<dbReference type="EMBL" id="CP092620">
    <property type="protein sequence ID" value="UMM13908.1"/>
    <property type="molecule type" value="Genomic_DNA"/>
</dbReference>
<gene>
    <name evidence="2" type="ORF">L5515_001952</name>
</gene>
<reference evidence="2 3" key="1">
    <citation type="submission" date="2022-04" db="EMBL/GenBank/DDBJ databases">
        <title>Chromosome-level reference genomes for two strains of Caenorhabditis briggsae: an improved platform for comparative genomics.</title>
        <authorList>
            <person name="Stevens L."/>
            <person name="Andersen E."/>
        </authorList>
    </citation>
    <scope>NUCLEOTIDE SEQUENCE [LARGE SCALE GENOMIC DNA]</scope>
    <source>
        <strain evidence="2">VX34</strain>
        <tissue evidence="2">Whole-organism</tissue>
    </source>
</reference>
<name>A0AAE9E2U6_CAEBR</name>
<sequence length="126" mass="14227">MIYSREFQRDQALPIFQSALTSTTSTSSSAPSDGYKRKRIRQKDQFTSSEDQRPNCSRTTLAPNIRTTKCWKEDCWTHWKGQYSSSYGSQWQDDGTAETWSVNSICSQSIFPVDAPCSHSKAGGPE</sequence>